<comment type="caution">
    <text evidence="1">Lacks conserved residue(s) required for the propagation of feature annotation.</text>
</comment>
<name>A0A1R4GRW3_9MICC</name>
<dbReference type="AlphaFoldDB" id="A0A1R4GRW3"/>
<evidence type="ECO:0000313" key="2">
    <source>
        <dbReference type="EMBL" id="SJM70612.1"/>
    </source>
</evidence>
<keyword evidence="1" id="KW-0067">ATP-binding</keyword>
<comment type="catalytic activity">
    <reaction evidence="1">
        <text>(7R,8S)-7,8-diammoniononanoate + CO2 + ATP = (4R,5S)-dethiobiotin + ADP + phosphate + 3 H(+)</text>
        <dbReference type="Rhea" id="RHEA:15805"/>
        <dbReference type="ChEBI" id="CHEBI:15378"/>
        <dbReference type="ChEBI" id="CHEBI:16526"/>
        <dbReference type="ChEBI" id="CHEBI:30616"/>
        <dbReference type="ChEBI" id="CHEBI:43474"/>
        <dbReference type="ChEBI" id="CHEBI:149469"/>
        <dbReference type="ChEBI" id="CHEBI:149473"/>
        <dbReference type="ChEBI" id="CHEBI:456216"/>
        <dbReference type="EC" id="6.3.3.3"/>
    </reaction>
</comment>
<comment type="similarity">
    <text evidence="1">Belongs to the dethiobiotin synthetase family.</text>
</comment>
<dbReference type="GO" id="GO:0005829">
    <property type="term" value="C:cytosol"/>
    <property type="evidence" value="ECO:0007669"/>
    <property type="project" value="TreeGrafter"/>
</dbReference>
<reference evidence="2 3" key="1">
    <citation type="submission" date="2017-02" db="EMBL/GenBank/DDBJ databases">
        <authorList>
            <person name="Peterson S.W."/>
        </authorList>
    </citation>
    <scope>NUCLEOTIDE SEQUENCE [LARGE SCALE GENOMIC DNA]</scope>
    <source>
        <strain evidence="2 3">B Ar 00.02</strain>
    </source>
</reference>
<comment type="function">
    <text evidence="1">Catalyzes a mechanistically unusual reaction, the ATP-dependent insertion of CO2 between the N7 and N8 nitrogen atoms of 7,8-diaminopelargonic acid (DAPA, also called 7,8-diammoniononanoate) to form a ureido ring.</text>
</comment>
<feature type="binding site" evidence="1">
    <location>
        <position position="41"/>
    </location>
    <ligand>
        <name>substrate</name>
    </ligand>
</feature>
<feature type="binding site" evidence="1">
    <location>
        <begin position="12"/>
        <end position="17"/>
    </location>
    <ligand>
        <name>ATP</name>
        <dbReference type="ChEBI" id="CHEBI:30616"/>
    </ligand>
</feature>
<protein>
    <recommendedName>
        <fullName evidence="1">ATP-dependent dethiobiotin synthetase BioD</fullName>
        <ecNumber evidence="1">6.3.3.3</ecNumber>
    </recommendedName>
    <alternativeName>
        <fullName evidence="1">DTB synthetase</fullName>
        <shortName evidence="1">DTBS</shortName>
    </alternativeName>
    <alternativeName>
        <fullName evidence="1">Dethiobiotin synthase</fullName>
    </alternativeName>
</protein>
<feature type="binding site" evidence="1">
    <location>
        <position position="54"/>
    </location>
    <ligand>
        <name>ATP</name>
        <dbReference type="ChEBI" id="CHEBI:30616"/>
    </ligand>
</feature>
<feature type="binding site" evidence="1">
    <location>
        <begin position="114"/>
        <end position="117"/>
    </location>
    <ligand>
        <name>ATP</name>
        <dbReference type="ChEBI" id="CHEBI:30616"/>
    </ligand>
</feature>
<dbReference type="GO" id="GO:0009102">
    <property type="term" value="P:biotin biosynthetic process"/>
    <property type="evidence" value="ECO:0007669"/>
    <property type="project" value="UniProtKB-UniRule"/>
</dbReference>
<dbReference type="HAMAP" id="MF_00336">
    <property type="entry name" value="BioD"/>
    <property type="match status" value="1"/>
</dbReference>
<proteinExistence type="inferred from homology"/>
<keyword evidence="1" id="KW-0479">Metal-binding</keyword>
<dbReference type="InterPro" id="IPR027417">
    <property type="entry name" value="P-loop_NTPase"/>
</dbReference>
<dbReference type="PIRSF" id="PIRSF006755">
    <property type="entry name" value="DTB_synth"/>
    <property type="match status" value="1"/>
</dbReference>
<evidence type="ECO:0000256" key="1">
    <source>
        <dbReference type="HAMAP-Rule" id="MF_00336"/>
    </source>
</evidence>
<gene>
    <name evidence="1" type="primary">bioD</name>
    <name evidence="2" type="ORF">FM101_12600</name>
</gene>
<dbReference type="InterPro" id="IPR004472">
    <property type="entry name" value="DTB_synth_BioD"/>
</dbReference>
<keyword evidence="1" id="KW-0963">Cytoplasm</keyword>
<comment type="cofactor">
    <cofactor evidence="1">
        <name>Mg(2+)</name>
        <dbReference type="ChEBI" id="CHEBI:18420"/>
    </cofactor>
</comment>
<dbReference type="Gene3D" id="3.40.50.300">
    <property type="entry name" value="P-loop containing nucleotide triphosphate hydrolases"/>
    <property type="match status" value="1"/>
</dbReference>
<feature type="binding site" evidence="1">
    <location>
        <position position="209"/>
    </location>
    <ligand>
        <name>ATP</name>
        <dbReference type="ChEBI" id="CHEBI:30616"/>
    </ligand>
</feature>
<dbReference type="PANTHER" id="PTHR43210:SF5">
    <property type="entry name" value="DETHIOBIOTIN SYNTHETASE"/>
    <property type="match status" value="1"/>
</dbReference>
<feature type="binding site" evidence="1">
    <location>
        <position position="114"/>
    </location>
    <ligand>
        <name>Mg(2+)</name>
        <dbReference type="ChEBI" id="CHEBI:18420"/>
    </ligand>
</feature>
<dbReference type="Pfam" id="PF13500">
    <property type="entry name" value="AAA_26"/>
    <property type="match status" value="1"/>
</dbReference>
<dbReference type="CDD" id="cd03109">
    <property type="entry name" value="DTBS"/>
    <property type="match status" value="1"/>
</dbReference>
<dbReference type="PANTHER" id="PTHR43210">
    <property type="entry name" value="DETHIOBIOTIN SYNTHETASE"/>
    <property type="match status" value="1"/>
</dbReference>
<dbReference type="GO" id="GO:0005524">
    <property type="term" value="F:ATP binding"/>
    <property type="evidence" value="ECO:0007669"/>
    <property type="project" value="UniProtKB-UniRule"/>
</dbReference>
<keyword evidence="1" id="KW-0093">Biotin biosynthesis</keyword>
<dbReference type="GO" id="GO:0000287">
    <property type="term" value="F:magnesium ion binding"/>
    <property type="evidence" value="ECO:0007669"/>
    <property type="project" value="UniProtKB-UniRule"/>
</dbReference>
<feature type="binding site" evidence="1">
    <location>
        <begin position="175"/>
        <end position="176"/>
    </location>
    <ligand>
        <name>ATP</name>
        <dbReference type="ChEBI" id="CHEBI:30616"/>
    </ligand>
</feature>
<dbReference type="NCBIfam" id="TIGR00347">
    <property type="entry name" value="bioD"/>
    <property type="match status" value="1"/>
</dbReference>
<feature type="binding site" evidence="1">
    <location>
        <position position="54"/>
    </location>
    <ligand>
        <name>Mg(2+)</name>
        <dbReference type="ChEBI" id="CHEBI:18420"/>
    </ligand>
</feature>
<comment type="subcellular location">
    <subcellularLocation>
        <location evidence="1">Cytoplasm</location>
    </subcellularLocation>
</comment>
<comment type="subunit">
    <text evidence="1">Homodimer.</text>
</comment>
<sequence length="235" mass="24341">MKILMVTGTDTGVGKTVATAALAARWQHEGLRVGVYKAVQTGISATGSGPEPADISEVHRLAGEDVVVREGIRLPLPVAPVPAARDAGVALPPLSEHVATIRDLASSVDIVLVEGSGGLLVELTAAGETLADLCAAVDGELILVARPDLGTLNHTLLTLEASRARGLDLAGVLLGSWPEQAGIVHVSNEAYLRDHCSASSTPWFGRIPERAGSLSRSQFRAGAVHWLCPEATTAS</sequence>
<dbReference type="SUPFAM" id="SSF52540">
    <property type="entry name" value="P-loop containing nucleoside triphosphate hydrolases"/>
    <property type="match status" value="1"/>
</dbReference>
<dbReference type="GO" id="GO:0004141">
    <property type="term" value="F:dethiobiotin synthase activity"/>
    <property type="evidence" value="ECO:0007669"/>
    <property type="project" value="UniProtKB-UniRule"/>
</dbReference>
<dbReference type="UniPathway" id="UPA00078">
    <property type="reaction ID" value="UER00161"/>
</dbReference>
<feature type="binding site" evidence="1">
    <location>
        <position position="16"/>
    </location>
    <ligand>
        <name>Mg(2+)</name>
        <dbReference type="ChEBI" id="CHEBI:18420"/>
    </ligand>
</feature>
<feature type="active site" evidence="1">
    <location>
        <position position="37"/>
    </location>
</feature>
<dbReference type="Proteomes" id="UP000195913">
    <property type="component" value="Unassembled WGS sequence"/>
</dbReference>
<dbReference type="EC" id="6.3.3.3" evidence="1"/>
<keyword evidence="1" id="KW-0547">Nucleotide-binding</keyword>
<keyword evidence="1" id="KW-0460">Magnesium</keyword>
<comment type="pathway">
    <text evidence="1">Cofactor biosynthesis; biotin biosynthesis; biotin from 7,8-diaminononanoate: step 1/2.</text>
</comment>
<accession>A0A1R4GRW3</accession>
<keyword evidence="3" id="KW-1185">Reference proteome</keyword>
<keyword evidence="1 2" id="KW-0436">Ligase</keyword>
<organism evidence="2 3">
    <name type="scientific">Arthrobacter rhombi</name>
    <dbReference type="NCBI Taxonomy" id="71253"/>
    <lineage>
        <taxon>Bacteria</taxon>
        <taxon>Bacillati</taxon>
        <taxon>Actinomycetota</taxon>
        <taxon>Actinomycetes</taxon>
        <taxon>Micrococcales</taxon>
        <taxon>Micrococcaceae</taxon>
        <taxon>Arthrobacter</taxon>
    </lineage>
</organism>
<dbReference type="EMBL" id="FUHW01000040">
    <property type="protein sequence ID" value="SJM70612.1"/>
    <property type="molecule type" value="Genomic_DNA"/>
</dbReference>
<evidence type="ECO:0000313" key="3">
    <source>
        <dbReference type="Proteomes" id="UP000195913"/>
    </source>
</evidence>
<dbReference type="RefSeq" id="WP_087000147.1">
    <property type="nucleotide sequence ID" value="NZ_FUHW01000040.1"/>
</dbReference>